<keyword evidence="3 5" id="KW-0238">DNA-binding</keyword>
<dbReference type="GO" id="GO:0046872">
    <property type="term" value="F:metal ion binding"/>
    <property type="evidence" value="ECO:0007669"/>
    <property type="project" value="UniProtKB-KW"/>
</dbReference>
<name>A0A8J2JQK6_9HEXA</name>
<dbReference type="EMBL" id="CAJVCH010102037">
    <property type="protein sequence ID" value="CAG7723733.1"/>
    <property type="molecule type" value="Genomic_DNA"/>
</dbReference>
<dbReference type="Proteomes" id="UP000708208">
    <property type="component" value="Unassembled WGS sequence"/>
</dbReference>
<dbReference type="GO" id="GO:0003688">
    <property type="term" value="F:DNA replication origin binding"/>
    <property type="evidence" value="ECO:0007669"/>
    <property type="project" value="TreeGrafter"/>
</dbReference>
<evidence type="ECO:0000313" key="8">
    <source>
        <dbReference type="Proteomes" id="UP000708208"/>
    </source>
</evidence>
<proteinExistence type="inferred from homology"/>
<dbReference type="PANTHER" id="PTHR10763">
    <property type="entry name" value="CELL DIVISION CONTROL PROTEIN 6-RELATED"/>
    <property type="match status" value="1"/>
</dbReference>
<evidence type="ECO:0000256" key="1">
    <source>
        <dbReference type="ARBA" id="ARBA00004123"/>
    </source>
</evidence>
<reference evidence="7" key="1">
    <citation type="submission" date="2021-06" db="EMBL/GenBank/DDBJ databases">
        <authorList>
            <person name="Hodson N. C."/>
            <person name="Mongue J. A."/>
            <person name="Jaron S. K."/>
        </authorList>
    </citation>
    <scope>NUCLEOTIDE SEQUENCE</scope>
</reference>
<dbReference type="GO" id="GO:0016887">
    <property type="term" value="F:ATP hydrolysis activity"/>
    <property type="evidence" value="ECO:0007669"/>
    <property type="project" value="InterPro"/>
</dbReference>
<dbReference type="InterPro" id="IPR041083">
    <property type="entry name" value="AAA_lid_10"/>
</dbReference>
<dbReference type="GO" id="GO:0005664">
    <property type="term" value="C:nuclear origin of replication recognition complex"/>
    <property type="evidence" value="ECO:0007669"/>
    <property type="project" value="TreeGrafter"/>
</dbReference>
<gene>
    <name evidence="7" type="ORF">AFUS01_LOCUS12801</name>
</gene>
<dbReference type="GO" id="GO:0005524">
    <property type="term" value="F:ATP binding"/>
    <property type="evidence" value="ECO:0007669"/>
    <property type="project" value="UniProtKB-KW"/>
</dbReference>
<dbReference type="InterPro" id="IPR003959">
    <property type="entry name" value="ATPase_AAA_core"/>
</dbReference>
<sequence length="363" mass="40714">MVGKKRKIECPMPCRESQFEEISGFIRDNVAHESSRCMYVSGVPGTGKTLIVQSAINELKAHSSDLEFNHVYINGLTLGSNPDKLWRKLWKELDDTKLAPKQALRKLLEYFQTREILPTVLVVDELDQLMDKKQSVLYRLLEWTTDPLAKFTFIAIFNTMNLPESALVNRNASRIGFSRVVFPPYDHSQLQIIVETSLLGGKRRKELSKDALILLSRKVAAISGDARRALEIAKRALEILETSDKPGAKAVDEAFKELFSSPKIDTIRDCTDLEKSLLEQVISELNRTGSEETSYGPVQANVLSCCGYDGKNWSSDNILAALVRLVNMKLIVMESSGNFVSSLTRISLNVPTEDVKFALARTQ</sequence>
<accession>A0A8J2JQK6</accession>
<dbReference type="GO" id="GO:0006270">
    <property type="term" value="P:DNA replication initiation"/>
    <property type="evidence" value="ECO:0007669"/>
    <property type="project" value="TreeGrafter"/>
</dbReference>
<dbReference type="SMART" id="SM00382">
    <property type="entry name" value="AAA"/>
    <property type="match status" value="1"/>
</dbReference>
<dbReference type="OrthoDB" id="1926878at2759"/>
<feature type="domain" description="AAA+ ATPase" evidence="6">
    <location>
        <begin position="34"/>
        <end position="186"/>
    </location>
</feature>
<comment type="subunit">
    <text evidence="5">ORC is composed of six subunits.</text>
</comment>
<evidence type="ECO:0000256" key="4">
    <source>
        <dbReference type="ARBA" id="ARBA00023242"/>
    </source>
</evidence>
<comment type="caution">
    <text evidence="7">The sequence shown here is derived from an EMBL/GenBank/DDBJ whole genome shotgun (WGS) entry which is preliminary data.</text>
</comment>
<dbReference type="InterPro" id="IPR050311">
    <property type="entry name" value="ORC1/CDC6"/>
</dbReference>
<organism evidence="7 8">
    <name type="scientific">Allacma fusca</name>
    <dbReference type="NCBI Taxonomy" id="39272"/>
    <lineage>
        <taxon>Eukaryota</taxon>
        <taxon>Metazoa</taxon>
        <taxon>Ecdysozoa</taxon>
        <taxon>Arthropoda</taxon>
        <taxon>Hexapoda</taxon>
        <taxon>Collembola</taxon>
        <taxon>Symphypleona</taxon>
        <taxon>Sminthuridae</taxon>
        <taxon>Allacma</taxon>
    </lineage>
</organism>
<comment type="similarity">
    <text evidence="5">Belongs to the ORC1 family.</text>
</comment>
<evidence type="ECO:0000259" key="6">
    <source>
        <dbReference type="SMART" id="SM00382"/>
    </source>
</evidence>
<dbReference type="Pfam" id="PF17872">
    <property type="entry name" value="AAA_lid_10"/>
    <property type="match status" value="1"/>
</dbReference>
<evidence type="ECO:0000313" key="7">
    <source>
        <dbReference type="EMBL" id="CAG7723733.1"/>
    </source>
</evidence>
<protein>
    <recommendedName>
        <fullName evidence="5">Origin recognition complex subunit 1</fullName>
    </recommendedName>
</protein>
<dbReference type="Pfam" id="PF00004">
    <property type="entry name" value="AAA"/>
    <property type="match status" value="1"/>
</dbReference>
<dbReference type="GO" id="GO:0033314">
    <property type="term" value="P:mitotic DNA replication checkpoint signaling"/>
    <property type="evidence" value="ECO:0007669"/>
    <property type="project" value="TreeGrafter"/>
</dbReference>
<evidence type="ECO:0000256" key="5">
    <source>
        <dbReference type="RuleBase" id="RU365058"/>
    </source>
</evidence>
<keyword evidence="8" id="KW-1185">Reference proteome</keyword>
<keyword evidence="5" id="KW-0547">Nucleotide-binding</keyword>
<keyword evidence="4 5" id="KW-0539">Nucleus</keyword>
<dbReference type="CDD" id="cd00009">
    <property type="entry name" value="AAA"/>
    <property type="match status" value="1"/>
</dbReference>
<evidence type="ECO:0000256" key="3">
    <source>
        <dbReference type="ARBA" id="ARBA00023125"/>
    </source>
</evidence>
<dbReference type="InterPro" id="IPR003593">
    <property type="entry name" value="AAA+_ATPase"/>
</dbReference>
<keyword evidence="5" id="KW-0067">ATP-binding</keyword>
<comment type="function">
    <text evidence="5">Component of the origin recognition complex (ORC) that binds origins of replication. DNA-binding is ATP-dependent, however specific DNA sequences that define origins of replication have not been identified so far. ORC is required to assemble the pre-replication complex necessary to initiate DNA replication.</text>
</comment>
<dbReference type="PANTHER" id="PTHR10763:SF23">
    <property type="entry name" value="ORIGIN RECOGNITION COMPLEX SUBUNIT 1"/>
    <property type="match status" value="1"/>
</dbReference>
<keyword evidence="2 5" id="KW-0235">DNA replication</keyword>
<dbReference type="AlphaFoldDB" id="A0A8J2JQK6"/>
<evidence type="ECO:0000256" key="2">
    <source>
        <dbReference type="ARBA" id="ARBA00022705"/>
    </source>
</evidence>
<comment type="subcellular location">
    <subcellularLocation>
        <location evidence="1 5">Nucleus</location>
    </subcellularLocation>
</comment>